<dbReference type="InterPro" id="IPR039570">
    <property type="entry name" value="AmiC_PBP1"/>
</dbReference>
<dbReference type="RefSeq" id="WP_133361963.1">
    <property type="nucleotide sequence ID" value="NZ_SMUV01000074.1"/>
</dbReference>
<dbReference type="PANTHER" id="PTHR47628:SF1">
    <property type="entry name" value="ALIPHATIC AMIDASE EXPRESSION-REGULATING PROTEIN"/>
    <property type="match status" value="1"/>
</dbReference>
<protein>
    <submittedName>
        <fullName evidence="1">Amino acid ABC transporter substrate-binding protein</fullName>
    </submittedName>
</protein>
<name>A0A4R5UR36_9RHOB</name>
<keyword evidence="2" id="KW-1185">Reference proteome</keyword>
<organism evidence="1 2">
    <name type="scientific">Antarcticimicrobium luteum</name>
    <dbReference type="NCBI Taxonomy" id="2547397"/>
    <lineage>
        <taxon>Bacteria</taxon>
        <taxon>Pseudomonadati</taxon>
        <taxon>Pseudomonadota</taxon>
        <taxon>Alphaproteobacteria</taxon>
        <taxon>Rhodobacterales</taxon>
        <taxon>Paracoccaceae</taxon>
        <taxon>Antarcticimicrobium</taxon>
    </lineage>
</organism>
<dbReference type="Gene3D" id="3.40.50.2300">
    <property type="match status" value="2"/>
</dbReference>
<dbReference type="InterPro" id="IPR028082">
    <property type="entry name" value="Peripla_BP_I"/>
</dbReference>
<dbReference type="GO" id="GO:0033218">
    <property type="term" value="F:amide binding"/>
    <property type="evidence" value="ECO:0007669"/>
    <property type="project" value="InterPro"/>
</dbReference>
<dbReference type="CDD" id="cd06357">
    <property type="entry name" value="PBP1_AmiC"/>
    <property type="match status" value="1"/>
</dbReference>
<accession>A0A4R5UR36</accession>
<evidence type="ECO:0000313" key="2">
    <source>
        <dbReference type="Proteomes" id="UP000295301"/>
    </source>
</evidence>
<dbReference type="PANTHER" id="PTHR47628">
    <property type="match status" value="1"/>
</dbReference>
<sequence>MTPSAQDGWRVGVLFSRSGITAVTETEHYNGTVLAIDEINAAGGVLGRPLVSICKDPGSDNDAYRTLARQMLSEDELDVIFGCSMSGSRKTVLPVVERHNGLLFYPSMYEGFEYCENLVYTGATPNQLCLPLADYLLQTYGNRILFVGSDYIYPRESNRIMRDLIEARGGETVAEHYLPLGATATAEMALVREIEQVRPDAVFSTLVGTSAQAFYTLYDAAGIDRAACPIASLTMAEGEIARIGPEKCTRHILAASYFQTIDTEVNRAFVAAYKARFGSTAVTSVWSEPAYNQVHLFARALERVGAMDTHRIGQAVLGLDFDAPGGRIHVDPETRHTWLTPRIGVARADGLFDIVWEGGAPVHADPYLATTRFEEPSLREWA</sequence>
<reference evidence="1 2" key="1">
    <citation type="submission" date="2019-03" db="EMBL/GenBank/DDBJ databases">
        <title>Ruegeria lutea sp. nov., a novel strain, isolated from marine sediment, the Masan Bay, South Korea.</title>
        <authorList>
            <person name="Kim J."/>
            <person name="Kim D.-Y."/>
            <person name="Lee S.-S."/>
        </authorList>
    </citation>
    <scope>NUCLEOTIDE SEQUENCE [LARGE SCALE GENOMIC DNA]</scope>
    <source>
        <strain evidence="1 2">318-1</strain>
    </source>
</reference>
<comment type="caution">
    <text evidence="1">The sequence shown here is derived from an EMBL/GenBank/DDBJ whole genome shotgun (WGS) entry which is preliminary data.</text>
</comment>
<dbReference type="EMBL" id="SMUV01000074">
    <property type="protein sequence ID" value="TDK41395.1"/>
    <property type="molecule type" value="Genomic_DNA"/>
</dbReference>
<evidence type="ECO:0000313" key="1">
    <source>
        <dbReference type="EMBL" id="TDK41395.1"/>
    </source>
</evidence>
<proteinExistence type="predicted"/>
<dbReference type="OrthoDB" id="9802022at2"/>
<dbReference type="SUPFAM" id="SSF53822">
    <property type="entry name" value="Periplasmic binding protein-like I"/>
    <property type="match status" value="1"/>
</dbReference>
<gene>
    <name evidence="1" type="ORF">E1832_22205</name>
</gene>
<dbReference type="AlphaFoldDB" id="A0A4R5UR36"/>
<dbReference type="Proteomes" id="UP000295301">
    <property type="component" value="Unassembled WGS sequence"/>
</dbReference>
<dbReference type="Pfam" id="PF13433">
    <property type="entry name" value="Peripla_BP_5"/>
    <property type="match status" value="1"/>
</dbReference>